<keyword evidence="2" id="KW-0472">Membrane</keyword>
<dbReference type="AlphaFoldDB" id="A0A9N9DFQ6"/>
<comment type="caution">
    <text evidence="3">The sequence shown here is derived from an EMBL/GenBank/DDBJ whole genome shotgun (WGS) entry which is preliminary data.</text>
</comment>
<sequence>MLTFRFSWIAIVVIAFIFISIISGSLAEADINSKRSGIVRNVPRPRNSRSKRATGRLSNPTPNYHKRKTIIIRNSS</sequence>
<keyword evidence="2" id="KW-0812">Transmembrane</keyword>
<feature type="transmembrane region" description="Helical" evidence="2">
    <location>
        <begin position="6"/>
        <end position="27"/>
    </location>
</feature>
<protein>
    <submittedName>
        <fullName evidence="3">25904_t:CDS:1</fullName>
    </submittedName>
</protein>
<name>A0A9N9DFQ6_9GLOM</name>
<keyword evidence="4" id="KW-1185">Reference proteome</keyword>
<evidence type="ECO:0000256" key="2">
    <source>
        <dbReference type="SAM" id="Phobius"/>
    </source>
</evidence>
<gene>
    <name evidence="3" type="ORF">DERYTH_LOCUS9284</name>
</gene>
<feature type="region of interest" description="Disordered" evidence="1">
    <location>
        <begin position="39"/>
        <end position="63"/>
    </location>
</feature>
<dbReference type="EMBL" id="CAJVPY010005033">
    <property type="protein sequence ID" value="CAG8633799.1"/>
    <property type="molecule type" value="Genomic_DNA"/>
</dbReference>
<evidence type="ECO:0000313" key="4">
    <source>
        <dbReference type="Proteomes" id="UP000789405"/>
    </source>
</evidence>
<keyword evidence="2" id="KW-1133">Transmembrane helix</keyword>
<accession>A0A9N9DFQ6</accession>
<organism evidence="3 4">
    <name type="scientific">Dentiscutata erythropus</name>
    <dbReference type="NCBI Taxonomy" id="1348616"/>
    <lineage>
        <taxon>Eukaryota</taxon>
        <taxon>Fungi</taxon>
        <taxon>Fungi incertae sedis</taxon>
        <taxon>Mucoromycota</taxon>
        <taxon>Glomeromycotina</taxon>
        <taxon>Glomeromycetes</taxon>
        <taxon>Diversisporales</taxon>
        <taxon>Gigasporaceae</taxon>
        <taxon>Dentiscutata</taxon>
    </lineage>
</organism>
<proteinExistence type="predicted"/>
<evidence type="ECO:0000313" key="3">
    <source>
        <dbReference type="EMBL" id="CAG8633799.1"/>
    </source>
</evidence>
<evidence type="ECO:0000256" key="1">
    <source>
        <dbReference type="SAM" id="MobiDB-lite"/>
    </source>
</evidence>
<dbReference type="Proteomes" id="UP000789405">
    <property type="component" value="Unassembled WGS sequence"/>
</dbReference>
<reference evidence="3" key="1">
    <citation type="submission" date="2021-06" db="EMBL/GenBank/DDBJ databases">
        <authorList>
            <person name="Kallberg Y."/>
            <person name="Tangrot J."/>
            <person name="Rosling A."/>
        </authorList>
    </citation>
    <scope>NUCLEOTIDE SEQUENCE</scope>
    <source>
        <strain evidence="3">MA453B</strain>
    </source>
</reference>